<dbReference type="SUPFAM" id="SSF53756">
    <property type="entry name" value="UDP-Glycosyltransferase/glycogen phosphorylase"/>
    <property type="match status" value="1"/>
</dbReference>
<dbReference type="EMBL" id="CP042807">
    <property type="protein sequence ID" value="QEE23683.1"/>
    <property type="molecule type" value="Genomic_DNA"/>
</dbReference>
<dbReference type="GO" id="GO:0016757">
    <property type="term" value="F:glycosyltransferase activity"/>
    <property type="evidence" value="ECO:0007669"/>
    <property type="project" value="InterPro"/>
</dbReference>
<dbReference type="Proteomes" id="UP000321807">
    <property type="component" value="Chromosome"/>
</dbReference>
<dbReference type="Pfam" id="PF00534">
    <property type="entry name" value="Glycos_transf_1"/>
    <property type="match status" value="1"/>
</dbReference>
<dbReference type="PANTHER" id="PTHR46656">
    <property type="entry name" value="PUTATIVE-RELATED"/>
    <property type="match status" value="1"/>
</dbReference>
<gene>
    <name evidence="2" type="ORF">CS053_03515</name>
</gene>
<protein>
    <submittedName>
        <fullName evidence="2">Glycosyltransferase family 4 protein</fullName>
    </submittedName>
</protein>
<accession>A0A5B9DV88</accession>
<dbReference type="KEGG" id="rgl:CS053_03515"/>
<keyword evidence="2" id="KW-0808">Transferase</keyword>
<dbReference type="RefSeq" id="WP_147626384.1">
    <property type="nucleotide sequence ID" value="NZ_CP042807.1"/>
</dbReference>
<evidence type="ECO:0000259" key="1">
    <source>
        <dbReference type="Pfam" id="PF00534"/>
    </source>
</evidence>
<dbReference type="CDD" id="cd03801">
    <property type="entry name" value="GT4_PimA-like"/>
    <property type="match status" value="1"/>
</dbReference>
<reference evidence="2 3" key="1">
    <citation type="submission" date="2019-08" db="EMBL/GenBank/DDBJ databases">
        <title>Complete genome sequence of Rhodanobacter glycinis strain T01E-68 isolated from tomato root.</title>
        <authorList>
            <person name="Weon H.-Y."/>
            <person name="Lee S.A."/>
        </authorList>
    </citation>
    <scope>NUCLEOTIDE SEQUENCE [LARGE SCALE GENOMIC DNA]</scope>
    <source>
        <strain evidence="2 3">T01E-68</strain>
    </source>
</reference>
<dbReference type="Gene3D" id="3.40.50.2000">
    <property type="entry name" value="Glycogen Phosphorylase B"/>
    <property type="match status" value="1"/>
</dbReference>
<feature type="domain" description="Glycosyl transferase family 1" evidence="1">
    <location>
        <begin position="256"/>
        <end position="368"/>
    </location>
</feature>
<sequence>MLKAQGLRWRNAILKALSASGLSGVRRCIPRPWRHGLRSTLEKSIHRDFEFVRSMEWQQLSVTTGITPGGIHANHEGMPLLPLPALDLHGYFSRWLGLGECARLFARALIASGYPVVLHDVDVDIPHARRDRTLTEYFDNASGSGNDLVFINPDYWEAALRRMGEDRSGRRIMGYWFWELEHFPESWLPALDQVDEILVSSVFVERAMQQVSTKPVTRIPIPVVPCAGSGLQRRHFGLDDDDYVFLCTFDFSSTIARKNPHAVIEAFRLAFPAGDEEVCLMLKSSNGQHHSEWLMDLVRSAAGDDRIMIRDDMLERDDLWALQRCCDAYVSLHRCEGFGLGMAEAMCLGKPVVATAYSGNMDYMTEANSCLVDYRVIPVTEGEYPYAEGQQWADPDVGHAATHMSRLYRERAWGTRLGTQAAIDMARDFSMEASIRALAGCLQQKRESCAAGT</sequence>
<dbReference type="AlphaFoldDB" id="A0A5B9DV88"/>
<dbReference type="PANTHER" id="PTHR46656:SF3">
    <property type="entry name" value="PUTATIVE-RELATED"/>
    <property type="match status" value="1"/>
</dbReference>
<name>A0A5B9DV88_9GAMM</name>
<dbReference type="InterPro" id="IPR001296">
    <property type="entry name" value="Glyco_trans_1"/>
</dbReference>
<evidence type="ECO:0000313" key="3">
    <source>
        <dbReference type="Proteomes" id="UP000321807"/>
    </source>
</evidence>
<organism evidence="2 3">
    <name type="scientific">Rhodanobacter glycinis</name>
    <dbReference type="NCBI Taxonomy" id="582702"/>
    <lineage>
        <taxon>Bacteria</taxon>
        <taxon>Pseudomonadati</taxon>
        <taxon>Pseudomonadota</taxon>
        <taxon>Gammaproteobacteria</taxon>
        <taxon>Lysobacterales</taxon>
        <taxon>Rhodanobacteraceae</taxon>
        <taxon>Rhodanobacter</taxon>
    </lineage>
</organism>
<evidence type="ECO:0000313" key="2">
    <source>
        <dbReference type="EMBL" id="QEE23683.1"/>
    </source>
</evidence>
<proteinExistence type="predicted"/>